<dbReference type="InterPro" id="IPR024735">
    <property type="entry name" value="TcpC"/>
</dbReference>
<feature type="region of interest" description="Disordered" evidence="1">
    <location>
        <begin position="305"/>
        <end position="342"/>
    </location>
</feature>
<evidence type="ECO:0000313" key="3">
    <source>
        <dbReference type="EMBL" id="MBB5918782.1"/>
    </source>
</evidence>
<keyword evidence="2" id="KW-1133">Transmembrane helix</keyword>
<keyword evidence="2" id="KW-0472">Membrane</keyword>
<sequence>MRTLGRGSTDSGEALLRRMESRRRRENILVAILAVLAVLGGGGTILGWFRTPPPGPSDQNTVTLLGQAQLVESFAREFVVTYLSATNDQQERIAQYVSAGQQITLPSTHRQVSDPMVVFSSRKQANGTVEVWTVTVSVRPGNPAAGAASNAKGDNAPRQYYRVGIALTDGLRALSVPAAVEPPARGADMALAYETPCAADTQFAQVASGFVKAYLTGSGDLNRYVALNSGIVAPQPPPFTSVETASVSADEPGCGTSGSTAEVLAMVNPKAADGVAPTLAYPLTLTRTAGQWQVRSVNPVPALRNPMTLVTGQDSSGGGQAQSNTTTTAPSSAAAVPPAKQN</sequence>
<evidence type="ECO:0000256" key="2">
    <source>
        <dbReference type="SAM" id="Phobius"/>
    </source>
</evidence>
<keyword evidence="4" id="KW-1185">Reference proteome</keyword>
<proteinExistence type="predicted"/>
<evidence type="ECO:0008006" key="5">
    <source>
        <dbReference type="Google" id="ProtNLM"/>
    </source>
</evidence>
<keyword evidence="2" id="KW-0812">Transmembrane</keyword>
<dbReference type="RefSeq" id="WP_246829647.1">
    <property type="nucleotide sequence ID" value="NZ_JACHIT010000002.1"/>
</dbReference>
<gene>
    <name evidence="3" type="ORF">BJY24_007694</name>
</gene>
<dbReference type="AlphaFoldDB" id="A0A7W9UMV9"/>
<name>A0A7W9UMV9_9NOCA</name>
<comment type="caution">
    <text evidence="3">The sequence shown here is derived from an EMBL/GenBank/DDBJ whole genome shotgun (WGS) entry which is preliminary data.</text>
</comment>
<accession>A0A7W9UMV9</accession>
<feature type="compositionally biased region" description="Low complexity" evidence="1">
    <location>
        <begin position="321"/>
        <end position="342"/>
    </location>
</feature>
<protein>
    <recommendedName>
        <fullName evidence="5">Conjugative transposon protein TcpC</fullName>
    </recommendedName>
</protein>
<dbReference type="EMBL" id="JACHIT010000002">
    <property type="protein sequence ID" value="MBB5918782.1"/>
    <property type="molecule type" value="Genomic_DNA"/>
</dbReference>
<organism evidence="3 4">
    <name type="scientific">Nocardia transvalensis</name>
    <dbReference type="NCBI Taxonomy" id="37333"/>
    <lineage>
        <taxon>Bacteria</taxon>
        <taxon>Bacillati</taxon>
        <taxon>Actinomycetota</taxon>
        <taxon>Actinomycetes</taxon>
        <taxon>Mycobacteriales</taxon>
        <taxon>Nocardiaceae</taxon>
        <taxon>Nocardia</taxon>
    </lineage>
</organism>
<feature type="transmembrane region" description="Helical" evidence="2">
    <location>
        <begin position="27"/>
        <end position="49"/>
    </location>
</feature>
<dbReference type="Proteomes" id="UP000540412">
    <property type="component" value="Unassembled WGS sequence"/>
</dbReference>
<reference evidence="3 4" key="1">
    <citation type="submission" date="2020-08" db="EMBL/GenBank/DDBJ databases">
        <title>Sequencing the genomes of 1000 actinobacteria strains.</title>
        <authorList>
            <person name="Klenk H.-P."/>
        </authorList>
    </citation>
    <scope>NUCLEOTIDE SEQUENCE [LARGE SCALE GENOMIC DNA]</scope>
    <source>
        <strain evidence="3 4">DSM 43582</strain>
    </source>
</reference>
<evidence type="ECO:0000256" key="1">
    <source>
        <dbReference type="SAM" id="MobiDB-lite"/>
    </source>
</evidence>
<evidence type="ECO:0000313" key="4">
    <source>
        <dbReference type="Proteomes" id="UP000540412"/>
    </source>
</evidence>
<dbReference type="Pfam" id="PF12642">
    <property type="entry name" value="TpcC"/>
    <property type="match status" value="1"/>
</dbReference>